<dbReference type="EMBL" id="FOGJ01000012">
    <property type="protein sequence ID" value="SER83157.1"/>
    <property type="molecule type" value="Genomic_DNA"/>
</dbReference>
<dbReference type="RefSeq" id="WP_022758985.1">
    <property type="nucleotide sequence ID" value="NZ_FOGJ01000012.1"/>
</dbReference>
<name>A0A1H9SDV1_BUTFI</name>
<evidence type="ECO:0000313" key="2">
    <source>
        <dbReference type="Proteomes" id="UP000182584"/>
    </source>
</evidence>
<protein>
    <submittedName>
        <fullName evidence="1">Uncharacterized protein</fullName>
    </submittedName>
</protein>
<proteinExistence type="predicted"/>
<sequence>MEKYDILNKARKMTDPSAKKVSMTITTLDPDAPYKLTWDLTLDIPEFVSYCKNSGEYVFDFLISFSSLLLDVCIN</sequence>
<dbReference type="OrthoDB" id="2004287at2"/>
<organism evidence="1 2">
    <name type="scientific">Butyrivibrio fibrisolvens</name>
    <dbReference type="NCBI Taxonomy" id="831"/>
    <lineage>
        <taxon>Bacteria</taxon>
        <taxon>Bacillati</taxon>
        <taxon>Bacillota</taxon>
        <taxon>Clostridia</taxon>
        <taxon>Lachnospirales</taxon>
        <taxon>Lachnospiraceae</taxon>
        <taxon>Butyrivibrio</taxon>
    </lineage>
</organism>
<dbReference type="AlphaFoldDB" id="A0A1H9SDV1"/>
<evidence type="ECO:0000313" key="1">
    <source>
        <dbReference type="EMBL" id="SER83157.1"/>
    </source>
</evidence>
<dbReference type="eggNOG" id="ENOG5030GYI">
    <property type="taxonomic scope" value="Bacteria"/>
</dbReference>
<accession>A0A1H9SDV1</accession>
<gene>
    <name evidence="1" type="ORF">SAMN04487884_1125</name>
</gene>
<reference evidence="1 2" key="1">
    <citation type="submission" date="2016-10" db="EMBL/GenBank/DDBJ databases">
        <authorList>
            <person name="de Groot N.N."/>
        </authorList>
    </citation>
    <scope>NUCLEOTIDE SEQUENCE [LARGE SCALE GENOMIC DNA]</scope>
    <source>
        <strain evidence="1 2">AR40</strain>
    </source>
</reference>
<dbReference type="Proteomes" id="UP000182584">
    <property type="component" value="Unassembled WGS sequence"/>
</dbReference>